<dbReference type="PANTHER" id="PTHR39087">
    <property type="entry name" value="UPF0104 MEMBRANE PROTEIN MJ1595"/>
    <property type="match status" value="1"/>
</dbReference>
<dbReference type="EMBL" id="BNCD01000010">
    <property type="protein sequence ID" value="GHH81033.1"/>
    <property type="molecule type" value="Genomic_DNA"/>
</dbReference>
<feature type="transmembrane region" description="Helical" evidence="6">
    <location>
        <begin position="238"/>
        <end position="257"/>
    </location>
</feature>
<evidence type="ECO:0000313" key="7">
    <source>
        <dbReference type="EMBL" id="GHH81033.1"/>
    </source>
</evidence>
<feature type="transmembrane region" description="Helical" evidence="6">
    <location>
        <begin position="207"/>
        <end position="226"/>
    </location>
</feature>
<evidence type="ECO:0000256" key="3">
    <source>
        <dbReference type="ARBA" id="ARBA00022692"/>
    </source>
</evidence>
<feature type="transmembrane region" description="Helical" evidence="6">
    <location>
        <begin position="89"/>
        <end position="108"/>
    </location>
</feature>
<dbReference type="AlphaFoldDB" id="A0A919GBA3"/>
<keyword evidence="4 6" id="KW-1133">Transmembrane helix</keyword>
<comment type="subcellular location">
    <subcellularLocation>
        <location evidence="1">Cell membrane</location>
        <topology evidence="1">Multi-pass membrane protein</topology>
    </subcellularLocation>
</comment>
<reference evidence="7" key="1">
    <citation type="journal article" date="2014" name="Int. J. Syst. Evol. Microbiol.">
        <title>Complete genome sequence of Corynebacterium casei LMG S-19264T (=DSM 44701T), isolated from a smear-ripened cheese.</title>
        <authorList>
            <consortium name="US DOE Joint Genome Institute (JGI-PGF)"/>
            <person name="Walter F."/>
            <person name="Albersmeier A."/>
            <person name="Kalinowski J."/>
            <person name="Ruckert C."/>
        </authorList>
    </citation>
    <scope>NUCLEOTIDE SEQUENCE</scope>
    <source>
        <strain evidence="7">JCM 5069</strain>
    </source>
</reference>
<gene>
    <name evidence="7" type="ORF">GCM10018793_37600</name>
</gene>
<dbReference type="GO" id="GO:0005886">
    <property type="term" value="C:plasma membrane"/>
    <property type="evidence" value="ECO:0007669"/>
    <property type="project" value="UniProtKB-SubCell"/>
</dbReference>
<comment type="caution">
    <text evidence="7">The sequence shown here is derived from an EMBL/GenBank/DDBJ whole genome shotgun (WGS) entry which is preliminary data.</text>
</comment>
<organism evidence="7 8">
    <name type="scientific">Streptomyces sulfonofaciens</name>
    <dbReference type="NCBI Taxonomy" id="68272"/>
    <lineage>
        <taxon>Bacteria</taxon>
        <taxon>Bacillati</taxon>
        <taxon>Actinomycetota</taxon>
        <taxon>Actinomycetes</taxon>
        <taxon>Kitasatosporales</taxon>
        <taxon>Streptomycetaceae</taxon>
        <taxon>Streptomyces</taxon>
    </lineage>
</organism>
<keyword evidence="2" id="KW-1003">Cell membrane</keyword>
<dbReference type="PROSITE" id="PS51257">
    <property type="entry name" value="PROKAR_LIPOPROTEIN"/>
    <property type="match status" value="1"/>
</dbReference>
<evidence type="ECO:0000256" key="2">
    <source>
        <dbReference type="ARBA" id="ARBA00022475"/>
    </source>
</evidence>
<feature type="transmembrane region" description="Helical" evidence="6">
    <location>
        <begin position="263"/>
        <end position="280"/>
    </location>
</feature>
<dbReference type="PANTHER" id="PTHR39087:SF2">
    <property type="entry name" value="UPF0104 MEMBRANE PROTEIN MJ1595"/>
    <property type="match status" value="1"/>
</dbReference>
<keyword evidence="3 6" id="KW-0812">Transmembrane</keyword>
<feature type="transmembrane region" description="Helical" evidence="6">
    <location>
        <begin position="128"/>
        <end position="150"/>
    </location>
</feature>
<evidence type="ECO:0000313" key="8">
    <source>
        <dbReference type="Proteomes" id="UP000603708"/>
    </source>
</evidence>
<protein>
    <submittedName>
        <fullName evidence="7">Membrane protein</fullName>
    </submittedName>
</protein>
<evidence type="ECO:0000256" key="4">
    <source>
        <dbReference type="ARBA" id="ARBA00022989"/>
    </source>
</evidence>
<feature type="transmembrane region" description="Helical" evidence="6">
    <location>
        <begin position="46"/>
        <end position="68"/>
    </location>
</feature>
<reference evidence="7" key="2">
    <citation type="submission" date="2020-09" db="EMBL/GenBank/DDBJ databases">
        <authorList>
            <person name="Sun Q."/>
            <person name="Ohkuma M."/>
        </authorList>
    </citation>
    <scope>NUCLEOTIDE SEQUENCE</scope>
    <source>
        <strain evidence="7">JCM 5069</strain>
    </source>
</reference>
<accession>A0A919GBA3</accession>
<feature type="transmembrane region" description="Helical" evidence="6">
    <location>
        <begin position="179"/>
        <end position="201"/>
    </location>
</feature>
<dbReference type="Proteomes" id="UP000603708">
    <property type="component" value="Unassembled WGS sequence"/>
</dbReference>
<keyword evidence="8" id="KW-1185">Reference proteome</keyword>
<keyword evidence="5 6" id="KW-0472">Membrane</keyword>
<dbReference type="Pfam" id="PF03706">
    <property type="entry name" value="LPG_synthase_TM"/>
    <property type="match status" value="1"/>
</dbReference>
<proteinExistence type="predicted"/>
<dbReference type="InterPro" id="IPR022791">
    <property type="entry name" value="L-PG_synthase/AglD"/>
</dbReference>
<name>A0A919GBA3_9ACTN</name>
<evidence type="ECO:0000256" key="1">
    <source>
        <dbReference type="ARBA" id="ARBA00004651"/>
    </source>
</evidence>
<sequence>MYAGATRLASADPGWLLAGLFFTCLSWAAASCIRQGAVLERLPSRLLYATQFAAGAANHLLPGGLGAHAVTLRFLNRRGLPLSRATGSIALYSLTKSVATTLVTTTFLTLSLHTVPYGALLPDDPGTALAVGGAAVAAGLTVAGLLLTFVRPLRRLVTDFLRTALTDVRRLHTRPARVLALWGGAVAFPLLQASVVAAVAASLHLPLPWLDVVLAYLAANALGSVVPSPGGLGSVDAALVLALTAFGAPAPLAAATVIGYRVLTVWLPLLPGALTLTALVRSKVL</sequence>
<evidence type="ECO:0000256" key="5">
    <source>
        <dbReference type="ARBA" id="ARBA00023136"/>
    </source>
</evidence>
<evidence type="ECO:0000256" key="6">
    <source>
        <dbReference type="SAM" id="Phobius"/>
    </source>
</evidence>